<organism evidence="4 5">
    <name type="scientific">Criibacterium bergeronii</name>
    <dbReference type="NCBI Taxonomy" id="1871336"/>
    <lineage>
        <taxon>Bacteria</taxon>
        <taxon>Bacillati</taxon>
        <taxon>Bacillota</taxon>
        <taxon>Clostridia</taxon>
        <taxon>Peptostreptococcales</taxon>
        <taxon>Filifactoraceae</taxon>
        <taxon>Criibacterium</taxon>
    </lineage>
</organism>
<evidence type="ECO:0000256" key="1">
    <source>
        <dbReference type="SAM" id="MobiDB-lite"/>
    </source>
</evidence>
<name>A0A371IJD2_9FIRM</name>
<proteinExistence type="predicted"/>
<dbReference type="Pfam" id="PF07833">
    <property type="entry name" value="Cu_amine_oxidN1"/>
    <property type="match status" value="1"/>
</dbReference>
<dbReference type="SUPFAM" id="SSF55383">
    <property type="entry name" value="Copper amine oxidase, domain N"/>
    <property type="match status" value="1"/>
</dbReference>
<evidence type="ECO:0000259" key="3">
    <source>
        <dbReference type="Pfam" id="PF07833"/>
    </source>
</evidence>
<dbReference type="Gene3D" id="3.30.457.10">
    <property type="entry name" value="Copper amine oxidase-like, N-terminal domain"/>
    <property type="match status" value="1"/>
</dbReference>
<keyword evidence="2" id="KW-0732">Signal</keyword>
<feature type="region of interest" description="Disordered" evidence="1">
    <location>
        <begin position="45"/>
        <end position="74"/>
    </location>
</feature>
<sequence>MRKIKILATLAVAMLICTNISYGYSVYEENNPDYPYNQMQSITPEEAMRSREEEQRQRGNDKQSANDKEQNNYQADKQQGGCYIYINYLSESGHKILAQKLIEGSEGESLNLSAYKEDITTMEFVRYEPSQTMTFDKNRRGNAKLIYKKAYRNNLPSGGSNQDAASSSSQKTRTIDKPSSTQNSNYNNQGQNTSNKTKNENYDKQPQNSKSDENQQGYANDNDDNGKEVTIVTFHIGEDRVYIDNDEKYIDQAPFILQNRTMVPMRAAAEALGMTVEYDSSIKQARFVDKSDNNPYILNIQKSAYYDASTGYTRYMVKNGRIFISVAYLADLLGYTRQEPDSGRDVSWYGEEGAVVITRAKSMTLKKMYSSKKMQTNWFETEDYPKNIDMAIVKTSDFGVYETLFAGCENMPSVAIKMPSADTEFVLIPRYIGDEVNVYKVEFDENTSNLKREKRLASMVAKDGCSAMVLQVMIGEIVPTFEIEVKSGDKVSTTTVELSGEDGSYIVQDDFAIGYFGDNNTI</sequence>
<feature type="chain" id="PRO_5016794847" description="Copper amine oxidase-like N-terminal domain-containing protein" evidence="2">
    <location>
        <begin position="24"/>
        <end position="522"/>
    </location>
</feature>
<dbReference type="EMBL" id="MBEW02000027">
    <property type="protein sequence ID" value="RDY20592.1"/>
    <property type="molecule type" value="Genomic_DNA"/>
</dbReference>
<dbReference type="Proteomes" id="UP000093352">
    <property type="component" value="Unassembled WGS sequence"/>
</dbReference>
<reference evidence="4 5" key="1">
    <citation type="journal article" date="2016" name="Genome Announc.">
        <title>Draft Genome Sequence of Criibacterium bergeronii gen. nov., sp. nov., Strain CCRI-22567T, Isolated from a Vaginal Sample from a Woman with Bacterial Vaginosis.</title>
        <authorList>
            <person name="Maheux A.F."/>
            <person name="Berube E."/>
            <person name="Boudreau D.K."/>
            <person name="Raymond F."/>
            <person name="Corbeil J."/>
            <person name="Roy P.H."/>
            <person name="Boissinot M."/>
            <person name="Omar R.F."/>
        </authorList>
    </citation>
    <scope>NUCLEOTIDE SEQUENCE [LARGE SCALE GENOMIC DNA]</scope>
    <source>
        <strain evidence="4 5">CCRI-22567</strain>
    </source>
</reference>
<comment type="caution">
    <text evidence="4">The sequence shown here is derived from an EMBL/GenBank/DDBJ whole genome shotgun (WGS) entry which is preliminary data.</text>
</comment>
<dbReference type="RefSeq" id="WP_068912032.1">
    <property type="nucleotide sequence ID" value="NZ_MBEW02000027.1"/>
</dbReference>
<evidence type="ECO:0000256" key="2">
    <source>
        <dbReference type="SAM" id="SignalP"/>
    </source>
</evidence>
<feature type="compositionally biased region" description="Polar residues" evidence="1">
    <location>
        <begin position="204"/>
        <end position="219"/>
    </location>
</feature>
<feature type="region of interest" description="Disordered" evidence="1">
    <location>
        <begin position="152"/>
        <end position="226"/>
    </location>
</feature>
<protein>
    <recommendedName>
        <fullName evidence="3">Copper amine oxidase-like N-terminal domain-containing protein</fullName>
    </recommendedName>
</protein>
<feature type="compositionally biased region" description="Polar residues" evidence="1">
    <location>
        <begin position="154"/>
        <end position="196"/>
    </location>
</feature>
<keyword evidence="5" id="KW-1185">Reference proteome</keyword>
<feature type="signal peptide" evidence="2">
    <location>
        <begin position="1"/>
        <end position="23"/>
    </location>
</feature>
<dbReference type="STRING" id="1871336.BBG48_08010"/>
<gene>
    <name evidence="4" type="ORF">BBG48_009255</name>
</gene>
<accession>A0A371IJD2</accession>
<dbReference type="InterPro" id="IPR036582">
    <property type="entry name" value="Mao_N_sf"/>
</dbReference>
<feature type="compositionally biased region" description="Basic and acidic residues" evidence="1">
    <location>
        <begin position="46"/>
        <end position="70"/>
    </location>
</feature>
<feature type="domain" description="Copper amine oxidase-like N-terminal" evidence="3">
    <location>
        <begin position="228"/>
        <end position="282"/>
    </location>
</feature>
<evidence type="ECO:0000313" key="4">
    <source>
        <dbReference type="EMBL" id="RDY20592.1"/>
    </source>
</evidence>
<dbReference type="InterPro" id="IPR012854">
    <property type="entry name" value="Cu_amine_oxidase-like_N"/>
</dbReference>
<dbReference type="AlphaFoldDB" id="A0A371IJD2"/>
<evidence type="ECO:0000313" key="5">
    <source>
        <dbReference type="Proteomes" id="UP000093352"/>
    </source>
</evidence>